<keyword evidence="8" id="KW-0547">Nucleotide-binding</keyword>
<evidence type="ECO:0000259" key="15">
    <source>
        <dbReference type="Pfam" id="PF01326"/>
    </source>
</evidence>
<dbReference type="InterPro" id="IPR023151">
    <property type="entry name" value="PEP_util_CS"/>
</dbReference>
<dbReference type="Gene3D" id="3.20.20.60">
    <property type="entry name" value="Phosphoenolpyruvate-binding domains"/>
    <property type="match status" value="1"/>
</dbReference>
<evidence type="ECO:0000259" key="14">
    <source>
        <dbReference type="Pfam" id="PF00391"/>
    </source>
</evidence>
<dbReference type="SUPFAM" id="SSF52009">
    <property type="entry name" value="Phosphohistidine domain"/>
    <property type="match status" value="1"/>
</dbReference>
<feature type="domain" description="PEP-utilising enzyme mobile" evidence="14">
    <location>
        <begin position="574"/>
        <end position="653"/>
    </location>
</feature>
<dbReference type="InterPro" id="IPR002192">
    <property type="entry name" value="PPDK_AMP/ATP-bd"/>
</dbReference>
<evidence type="ECO:0000313" key="17">
    <source>
        <dbReference type="EMBL" id="MDC7784501.1"/>
    </source>
</evidence>
<feature type="compositionally biased region" description="Low complexity" evidence="13">
    <location>
        <begin position="107"/>
        <end position="134"/>
    </location>
</feature>
<feature type="region of interest" description="Disordered" evidence="13">
    <location>
        <begin position="1"/>
        <end position="134"/>
    </location>
</feature>
<keyword evidence="18" id="KW-1185">Reference proteome</keyword>
<feature type="domain" description="Pyruvate phosphate dikinase AMP/ATP-binding" evidence="15">
    <location>
        <begin position="456"/>
        <end position="505"/>
    </location>
</feature>
<evidence type="ECO:0000256" key="1">
    <source>
        <dbReference type="ARBA" id="ARBA00001946"/>
    </source>
</evidence>
<dbReference type="InterPro" id="IPR008279">
    <property type="entry name" value="PEP-util_enz_mobile_dom"/>
</dbReference>
<dbReference type="Pfam" id="PF02896">
    <property type="entry name" value="PEP-utilizers_C"/>
    <property type="match status" value="1"/>
</dbReference>
<reference evidence="17" key="2">
    <citation type="submission" date="2023-02" db="EMBL/GenBank/DDBJ databases">
        <authorList>
            <person name="Rayyan A."/>
            <person name="Meyer T."/>
            <person name="Kyndt J.A."/>
        </authorList>
    </citation>
    <scope>NUCLEOTIDE SEQUENCE</scope>
    <source>
        <strain evidence="17">DSM 9987</strain>
    </source>
</reference>
<dbReference type="SUPFAM" id="SSF56059">
    <property type="entry name" value="Glutathione synthetase ATP-binding domain-like"/>
    <property type="match status" value="1"/>
</dbReference>
<organism evidence="17 18">
    <name type="scientific">Rhodoplanes tepidamans</name>
    <name type="common">Rhodoplanes cryptolactis</name>
    <dbReference type="NCBI Taxonomy" id="200616"/>
    <lineage>
        <taxon>Bacteria</taxon>
        <taxon>Pseudomonadati</taxon>
        <taxon>Pseudomonadota</taxon>
        <taxon>Alphaproteobacteria</taxon>
        <taxon>Hyphomicrobiales</taxon>
        <taxon>Nitrobacteraceae</taxon>
        <taxon>Rhodoplanes</taxon>
    </lineage>
</organism>
<name>A0ABT5J4D2_RHOTP</name>
<dbReference type="Proteomes" id="UP001165652">
    <property type="component" value="Unassembled WGS sequence"/>
</dbReference>
<keyword evidence="10" id="KW-0067">ATP-binding</keyword>
<dbReference type="EC" id="2.7.9.1" evidence="4"/>
<evidence type="ECO:0000256" key="3">
    <source>
        <dbReference type="ARBA" id="ARBA00007837"/>
    </source>
</evidence>
<feature type="domain" description="PEP-utilising enzyme C-terminal" evidence="16">
    <location>
        <begin position="671"/>
        <end position="1021"/>
    </location>
</feature>
<dbReference type="SUPFAM" id="SSF51621">
    <property type="entry name" value="Phosphoenolpyruvate/pyruvate domain"/>
    <property type="match status" value="1"/>
</dbReference>
<keyword evidence="7" id="KW-0479">Metal-binding</keyword>
<dbReference type="InterPro" id="IPR013815">
    <property type="entry name" value="ATP_grasp_subdomain_1"/>
</dbReference>
<dbReference type="InterPro" id="IPR040442">
    <property type="entry name" value="Pyrv_kinase-like_dom_sf"/>
</dbReference>
<dbReference type="Pfam" id="PF00391">
    <property type="entry name" value="PEP-utilizers"/>
    <property type="match status" value="1"/>
</dbReference>
<evidence type="ECO:0000256" key="10">
    <source>
        <dbReference type="ARBA" id="ARBA00022840"/>
    </source>
</evidence>
<dbReference type="PIRSF" id="PIRSF000853">
    <property type="entry name" value="PPDK"/>
    <property type="match status" value="1"/>
</dbReference>
<evidence type="ECO:0000256" key="8">
    <source>
        <dbReference type="ARBA" id="ARBA00022741"/>
    </source>
</evidence>
<dbReference type="Gene3D" id="1.20.80.30">
    <property type="match status" value="1"/>
</dbReference>
<keyword evidence="9" id="KW-0418">Kinase</keyword>
<dbReference type="PROSITE" id="PS00370">
    <property type="entry name" value="PEP_ENZYMES_PHOS_SITE"/>
    <property type="match status" value="1"/>
</dbReference>
<dbReference type="EMBL" id="JAQQLI010000002">
    <property type="protein sequence ID" value="MDC7784501.1"/>
    <property type="molecule type" value="Genomic_DNA"/>
</dbReference>
<feature type="compositionally biased region" description="Low complexity" evidence="13">
    <location>
        <begin position="15"/>
        <end position="24"/>
    </location>
</feature>
<evidence type="ECO:0000256" key="4">
    <source>
        <dbReference type="ARBA" id="ARBA00011994"/>
    </source>
</evidence>
<evidence type="ECO:0000259" key="16">
    <source>
        <dbReference type="Pfam" id="PF02896"/>
    </source>
</evidence>
<evidence type="ECO:0000256" key="6">
    <source>
        <dbReference type="ARBA" id="ARBA00022679"/>
    </source>
</evidence>
<comment type="cofactor">
    <cofactor evidence="1">
        <name>Mg(2+)</name>
        <dbReference type="ChEBI" id="CHEBI:18420"/>
    </cofactor>
</comment>
<dbReference type="InterPro" id="IPR000121">
    <property type="entry name" value="PEP_util_C"/>
</dbReference>
<evidence type="ECO:0000256" key="11">
    <source>
        <dbReference type="ARBA" id="ARBA00022842"/>
    </source>
</evidence>
<dbReference type="InterPro" id="IPR018274">
    <property type="entry name" value="PEP_util_AS"/>
</dbReference>
<feature type="domain" description="Pyruvate phosphate dikinase AMP/ATP-binding" evidence="15">
    <location>
        <begin position="204"/>
        <end position="436"/>
    </location>
</feature>
<dbReference type="PANTHER" id="PTHR22931:SF9">
    <property type="entry name" value="PYRUVATE, PHOSPHATE DIKINASE 1, CHLOROPLASTIC"/>
    <property type="match status" value="1"/>
</dbReference>
<keyword evidence="6 17" id="KW-0808">Transferase</keyword>
<evidence type="ECO:0000256" key="2">
    <source>
        <dbReference type="ARBA" id="ARBA00003144"/>
    </source>
</evidence>
<keyword evidence="11" id="KW-0460">Magnesium</keyword>
<evidence type="ECO:0000256" key="9">
    <source>
        <dbReference type="ARBA" id="ARBA00022777"/>
    </source>
</evidence>
<reference evidence="17" key="1">
    <citation type="journal article" date="2023" name="Microbiol Resour">
        <title>Genome Sequences of Rhodoplanes serenus and Two Thermotolerant Strains, Rhodoplanes tepidamans and 'Rhodoplanes cryptolactis,' Further Refine the Genus.</title>
        <authorList>
            <person name="Rayyan A.A."/>
            <person name="Kyndt J.A."/>
        </authorList>
    </citation>
    <scope>NUCLEOTIDE SEQUENCE</scope>
    <source>
        <strain evidence="17">DSM 9987</strain>
    </source>
</reference>
<protein>
    <recommendedName>
        <fullName evidence="5">Pyruvate, phosphate dikinase</fullName>
        <ecNumber evidence="4">2.7.9.1</ecNumber>
    </recommendedName>
    <alternativeName>
        <fullName evidence="12">Pyruvate, orthophosphate dikinase</fullName>
    </alternativeName>
</protein>
<dbReference type="InterPro" id="IPR036637">
    <property type="entry name" value="Phosphohistidine_dom_sf"/>
</dbReference>
<dbReference type="InterPro" id="IPR015813">
    <property type="entry name" value="Pyrv/PenolPyrv_kinase-like_dom"/>
</dbReference>
<proteinExistence type="inferred from homology"/>
<comment type="caution">
    <text evidence="17">The sequence shown here is derived from an EMBL/GenBank/DDBJ whole genome shotgun (WGS) entry which is preliminary data.</text>
</comment>
<dbReference type="Gene3D" id="3.30.470.20">
    <property type="entry name" value="ATP-grasp fold, B domain"/>
    <property type="match status" value="1"/>
</dbReference>
<evidence type="ECO:0000256" key="7">
    <source>
        <dbReference type="ARBA" id="ARBA00022723"/>
    </source>
</evidence>
<keyword evidence="17" id="KW-0670">Pyruvate</keyword>
<gene>
    <name evidence="17" type="primary">ppdK</name>
    <name evidence="17" type="ORF">PQJ73_02295</name>
</gene>
<dbReference type="Gene3D" id="1.10.189.10">
    <property type="entry name" value="Pyruvate Phosphate Dikinase, domain 2"/>
    <property type="match status" value="1"/>
</dbReference>
<dbReference type="PANTHER" id="PTHR22931">
    <property type="entry name" value="PHOSPHOENOLPYRUVATE DIKINASE-RELATED"/>
    <property type="match status" value="1"/>
</dbReference>
<dbReference type="PROSITE" id="PS00742">
    <property type="entry name" value="PEP_ENZYMES_2"/>
    <property type="match status" value="1"/>
</dbReference>
<evidence type="ECO:0000256" key="12">
    <source>
        <dbReference type="ARBA" id="ARBA00032883"/>
    </source>
</evidence>
<dbReference type="NCBIfam" id="NF004531">
    <property type="entry name" value="PRK05878.1"/>
    <property type="match status" value="1"/>
</dbReference>
<dbReference type="InterPro" id="IPR010121">
    <property type="entry name" value="Pyruvate_phosphate_dikinase"/>
</dbReference>
<comment type="function">
    <text evidence="2">Catalyzes the reversible phosphorylation of pyruvate and phosphate.</text>
</comment>
<feature type="compositionally biased region" description="Low complexity" evidence="13">
    <location>
        <begin position="50"/>
        <end position="94"/>
    </location>
</feature>
<evidence type="ECO:0000256" key="13">
    <source>
        <dbReference type="SAM" id="MobiDB-lite"/>
    </source>
</evidence>
<dbReference type="GO" id="GO:0050242">
    <property type="term" value="F:pyruvate, phosphate dikinase activity"/>
    <property type="evidence" value="ECO:0007669"/>
    <property type="project" value="UniProtKB-EC"/>
</dbReference>
<dbReference type="Gene3D" id="3.50.30.10">
    <property type="entry name" value="Phosphohistidine domain"/>
    <property type="match status" value="1"/>
</dbReference>
<sequence>MAKSSKASRRPVATAKGGRAAVKARAVETPATKRSMAKKPVTKPASKSGTAAKVAAARAAKPAAKTLRKAATTVRKPAAKPASKSATKPATKSSIKPAKQTARPATKAAPTSRASRPAARVARPGAARPPVKAPTPVAVKGKWVYTFGKGKAEGAAGMKNLLGGKGANLAEMAGLGLPVPPGFTISTEVCTYYYQNNRTYPKTLAAQVRAALDHVAAIVGKTFGDKTDPLLVSVRSGARASMPGMMDTVLNLGLNDETVEALARQANDRRFAYDSYRRFITMYSNVVLDVGYHNFEELLDEHKDEHGYKLDTDLTAEDWEQLIVRYKERVIRETGKPFPQDPHEQLWGAIGAVFGSWMNQRAITYRRLNGVPESWGTAVNVQAMVFGNLGETSATGVAFSRNPSTGERKLYGEFLINAQGEDVVAGIRTPQEITESARIASGSDKPSMEQAMPEPFKELVKYYTKLEKHYRDMQDMEFTVERGRLWMLQTRNGKRTAKAALKIAVDLANEGVISRNEAVLRIEPASLDQLLHPTIDPKADRKIIATGLPASPGAASGEIVFNSDEAELLKTQNRKVILVRVETSPEDIHGMHAAEGILTTRGGMTSHAAVVARGMGKPCVAGAGSIRVDYAAGTMTAGGHVFKKGDVITIDGGLGQVLAGRVPMQEPTLSDDFATLMAWADKARKLKVRTNADTPNDARVAVKFGAEGIGLCRTEHMFFEGDRIRAVREMILADDEPSRRAALAKLLPMQRGDFAQIFEVMKGKPVTIRLLDPPLHEFLPHTEQEIAEVAEAMGADPHKLADRAKELAEFNPMLGFRGCRLAVVYPEIAEMQARAIFEAAVEAAKKTGEPVVPEVMVPLIATKAELDLVKARIDAMAAAVMSETKTKIKYQVGTMIELPRAALRAGEIAESAEFFSFGTNDLTQTTFGISRDDAASFIGAYTAKNILPSDPFVSVDTEGVGELMQIATERGRKVRPGLKAGICGEHGGDPASVMFCSKIGLDYVSCSPFRVPIARLAAAQAALGGGTSGTV</sequence>
<dbReference type="Pfam" id="PF01326">
    <property type="entry name" value="PPDK_N"/>
    <property type="match status" value="2"/>
</dbReference>
<comment type="similarity">
    <text evidence="3">Belongs to the PEP-utilizing enzyme family.</text>
</comment>
<evidence type="ECO:0000256" key="5">
    <source>
        <dbReference type="ARBA" id="ARBA00020138"/>
    </source>
</evidence>
<dbReference type="RefSeq" id="WP_272775351.1">
    <property type="nucleotide sequence ID" value="NZ_JAQQLI010000002.1"/>
</dbReference>
<evidence type="ECO:0000313" key="18">
    <source>
        <dbReference type="Proteomes" id="UP001165652"/>
    </source>
</evidence>
<accession>A0ABT5J4D2</accession>
<dbReference type="Gene3D" id="3.30.1490.20">
    <property type="entry name" value="ATP-grasp fold, A domain"/>
    <property type="match status" value="1"/>
</dbReference>
<dbReference type="NCBIfam" id="TIGR01828">
    <property type="entry name" value="pyru_phos_dikin"/>
    <property type="match status" value="1"/>
</dbReference>